<proteinExistence type="predicted"/>
<reference evidence="1 2" key="2">
    <citation type="journal article" date="2022" name="Mol. Ecol. Resour.">
        <title>The genomes of chicory, endive, great burdock and yacon provide insights into Asteraceae paleo-polyploidization history and plant inulin production.</title>
        <authorList>
            <person name="Fan W."/>
            <person name="Wang S."/>
            <person name="Wang H."/>
            <person name="Wang A."/>
            <person name="Jiang F."/>
            <person name="Liu H."/>
            <person name="Zhao H."/>
            <person name="Xu D."/>
            <person name="Zhang Y."/>
        </authorList>
    </citation>
    <scope>NUCLEOTIDE SEQUENCE [LARGE SCALE GENOMIC DNA]</scope>
    <source>
        <strain evidence="2">cv. Yunnan</strain>
        <tissue evidence="1">Leaves</tissue>
    </source>
</reference>
<evidence type="ECO:0000313" key="1">
    <source>
        <dbReference type="EMBL" id="KAI3724907.1"/>
    </source>
</evidence>
<reference evidence="2" key="1">
    <citation type="journal article" date="2022" name="Mol. Ecol. Resour.">
        <title>The genomes of chicory, endive, great burdock and yacon provide insights into Asteraceae palaeo-polyploidization history and plant inulin production.</title>
        <authorList>
            <person name="Fan W."/>
            <person name="Wang S."/>
            <person name="Wang H."/>
            <person name="Wang A."/>
            <person name="Jiang F."/>
            <person name="Liu H."/>
            <person name="Zhao H."/>
            <person name="Xu D."/>
            <person name="Zhang Y."/>
        </authorList>
    </citation>
    <scope>NUCLEOTIDE SEQUENCE [LARGE SCALE GENOMIC DNA]</scope>
    <source>
        <strain evidence="2">cv. Yunnan</strain>
    </source>
</reference>
<gene>
    <name evidence="1" type="ORF">L1987_64675</name>
</gene>
<comment type="caution">
    <text evidence="1">The sequence shown here is derived from an EMBL/GenBank/DDBJ whole genome shotgun (WGS) entry which is preliminary data.</text>
</comment>
<dbReference type="EMBL" id="CM042039">
    <property type="protein sequence ID" value="KAI3724907.1"/>
    <property type="molecule type" value="Genomic_DNA"/>
</dbReference>
<sequence length="277" mass="31469">MDYVIKILEPDYSAMSGIKTLISRCLLSVSSNKKLMMHRLLQEMGKNIILSKGKGSKSVEDLALDMKLLSEQTFAFKVGRLTPDWFRILVCDTIDYTGMSFDPVKLKVRGWRKTGRPKHVNPSFTELKSVRCFIHGPELEDVYKIAEMSKSSTGDKNVAFTSSLLEGGMKSGTRSELVDEAMEEIYDKQYTCATDDEIMIEESDPYSYEPEESYNLESGGMSKAFVGPALEKLARPYEKEVEPGYKSGKEDEPRYESEKDEGYQRWLRNKKSACSVM</sequence>
<accession>A0ACB9BS84</accession>
<keyword evidence="2" id="KW-1185">Reference proteome</keyword>
<protein>
    <submittedName>
        <fullName evidence="1">Uncharacterized protein</fullName>
    </submittedName>
</protein>
<organism evidence="1 2">
    <name type="scientific">Smallanthus sonchifolius</name>
    <dbReference type="NCBI Taxonomy" id="185202"/>
    <lineage>
        <taxon>Eukaryota</taxon>
        <taxon>Viridiplantae</taxon>
        <taxon>Streptophyta</taxon>
        <taxon>Embryophyta</taxon>
        <taxon>Tracheophyta</taxon>
        <taxon>Spermatophyta</taxon>
        <taxon>Magnoliopsida</taxon>
        <taxon>eudicotyledons</taxon>
        <taxon>Gunneridae</taxon>
        <taxon>Pentapetalae</taxon>
        <taxon>asterids</taxon>
        <taxon>campanulids</taxon>
        <taxon>Asterales</taxon>
        <taxon>Asteraceae</taxon>
        <taxon>Asteroideae</taxon>
        <taxon>Heliantheae alliance</taxon>
        <taxon>Millerieae</taxon>
        <taxon>Smallanthus</taxon>
    </lineage>
</organism>
<evidence type="ECO:0000313" key="2">
    <source>
        <dbReference type="Proteomes" id="UP001056120"/>
    </source>
</evidence>
<name>A0ACB9BS84_9ASTR</name>
<dbReference type="Proteomes" id="UP001056120">
    <property type="component" value="Linkage Group LG22"/>
</dbReference>